<protein>
    <submittedName>
        <fullName evidence="4">N-acetyltransferase</fullName>
    </submittedName>
</protein>
<dbReference type="Pfam" id="PF00583">
    <property type="entry name" value="Acetyltransf_1"/>
    <property type="match status" value="1"/>
</dbReference>
<evidence type="ECO:0000313" key="4">
    <source>
        <dbReference type="EMBL" id="QLC51180.1"/>
    </source>
</evidence>
<feature type="domain" description="N-acetyltransferase" evidence="3">
    <location>
        <begin position="1"/>
        <end position="149"/>
    </location>
</feature>
<sequence>MIRKAIVNDIPGIKSIIDNYAKQELMLQRSLSELYEFTRSFYVCEIDNEIIGCCALQVSWEDMAEVMSFAVKKEYREQGIGTELVRSCLDEAKDLGIKNVFTLTYAVPFFEKQGFKIIDKQLLPHKVWSGCIKCPKFPNCDEVAMLKEI</sequence>
<accession>A0A7D5EI98</accession>
<dbReference type="Gene3D" id="3.40.630.30">
    <property type="match status" value="1"/>
</dbReference>
<dbReference type="SUPFAM" id="SSF55729">
    <property type="entry name" value="Acyl-CoA N-acyltransferases (Nat)"/>
    <property type="match status" value="1"/>
</dbReference>
<evidence type="ECO:0000313" key="5">
    <source>
        <dbReference type="Proteomes" id="UP000509594"/>
    </source>
</evidence>
<dbReference type="CDD" id="cd04301">
    <property type="entry name" value="NAT_SF"/>
    <property type="match status" value="1"/>
</dbReference>
<evidence type="ECO:0000256" key="1">
    <source>
        <dbReference type="ARBA" id="ARBA00022679"/>
    </source>
</evidence>
<dbReference type="PANTHER" id="PTHR30602">
    <property type="entry name" value="AMINO-ACID ACETYLTRANSFERASE"/>
    <property type="match status" value="1"/>
</dbReference>
<dbReference type="InterPro" id="IPR010167">
    <property type="entry name" value="NH2A_AcTrfase"/>
</dbReference>
<dbReference type="GO" id="GO:0004042">
    <property type="term" value="F:L-glutamate N-acetyltransferase activity"/>
    <property type="evidence" value="ECO:0007669"/>
    <property type="project" value="InterPro"/>
</dbReference>
<dbReference type="AlphaFoldDB" id="A0A7D5EI98"/>
<evidence type="ECO:0000256" key="2">
    <source>
        <dbReference type="ARBA" id="ARBA00023315"/>
    </source>
</evidence>
<dbReference type="OrthoDB" id="43754at2157"/>
<keyword evidence="2" id="KW-0012">Acyltransferase</keyword>
<proteinExistence type="predicted"/>
<dbReference type="InterPro" id="IPR016181">
    <property type="entry name" value="Acyl_CoA_acyltransferase"/>
</dbReference>
<dbReference type="NCBIfam" id="NF005840">
    <property type="entry name" value="PRK07757.1"/>
    <property type="match status" value="1"/>
</dbReference>
<organism evidence="4 5">
    <name type="scientific">Methanolobus zinderi</name>
    <dbReference type="NCBI Taxonomy" id="536044"/>
    <lineage>
        <taxon>Archaea</taxon>
        <taxon>Methanobacteriati</taxon>
        <taxon>Methanobacteriota</taxon>
        <taxon>Stenosarchaea group</taxon>
        <taxon>Methanomicrobia</taxon>
        <taxon>Methanosarcinales</taxon>
        <taxon>Methanosarcinaceae</taxon>
        <taxon>Methanolobus</taxon>
    </lineage>
</organism>
<keyword evidence="5" id="KW-1185">Reference proteome</keyword>
<name>A0A7D5EI98_9EURY</name>
<dbReference type="PANTHER" id="PTHR30602:SF12">
    <property type="entry name" value="AMINO-ACID ACETYLTRANSFERASE NAGS1, CHLOROPLASTIC-RELATED"/>
    <property type="match status" value="1"/>
</dbReference>
<dbReference type="PROSITE" id="PS51186">
    <property type="entry name" value="GNAT"/>
    <property type="match status" value="1"/>
</dbReference>
<dbReference type="EMBL" id="CP058215">
    <property type="protein sequence ID" value="QLC51180.1"/>
    <property type="molecule type" value="Genomic_DNA"/>
</dbReference>
<dbReference type="KEGG" id="mzi:HWN40_01870"/>
<evidence type="ECO:0000259" key="3">
    <source>
        <dbReference type="PROSITE" id="PS51186"/>
    </source>
</evidence>
<keyword evidence="1 4" id="KW-0808">Transferase</keyword>
<dbReference type="GO" id="GO:0005737">
    <property type="term" value="C:cytoplasm"/>
    <property type="evidence" value="ECO:0007669"/>
    <property type="project" value="InterPro"/>
</dbReference>
<dbReference type="GO" id="GO:0006526">
    <property type="term" value="P:L-arginine biosynthetic process"/>
    <property type="evidence" value="ECO:0007669"/>
    <property type="project" value="InterPro"/>
</dbReference>
<dbReference type="Proteomes" id="UP000509594">
    <property type="component" value="Chromosome"/>
</dbReference>
<gene>
    <name evidence="4" type="ORF">HWN40_01870</name>
</gene>
<reference evidence="4 5" key="1">
    <citation type="submission" date="2020-06" db="EMBL/GenBank/DDBJ databases">
        <title>Methanolobus halotolerans sp. nov., isolated from a saline lake Tus in Siberia.</title>
        <authorList>
            <person name="Shen Y."/>
            <person name="Chen S.-C."/>
            <person name="Lai M.-C."/>
            <person name="Huang H.-H."/>
            <person name="Chiu H.-H."/>
            <person name="Tang S.-L."/>
            <person name="Rogozin D.Y."/>
            <person name="Degermendzhy A.G."/>
        </authorList>
    </citation>
    <scope>NUCLEOTIDE SEQUENCE [LARGE SCALE GENOMIC DNA]</scope>
    <source>
        <strain evidence="4 5">DSM 21339</strain>
    </source>
</reference>
<dbReference type="InterPro" id="IPR000182">
    <property type="entry name" value="GNAT_dom"/>
</dbReference>